<dbReference type="Proteomes" id="UP000186922">
    <property type="component" value="Unassembled WGS sequence"/>
</dbReference>
<organism evidence="1 2">
    <name type="scientific">Ramazzottius varieornatus</name>
    <name type="common">Water bear</name>
    <name type="synonym">Tardigrade</name>
    <dbReference type="NCBI Taxonomy" id="947166"/>
    <lineage>
        <taxon>Eukaryota</taxon>
        <taxon>Metazoa</taxon>
        <taxon>Ecdysozoa</taxon>
        <taxon>Tardigrada</taxon>
        <taxon>Eutardigrada</taxon>
        <taxon>Parachela</taxon>
        <taxon>Hypsibioidea</taxon>
        <taxon>Ramazzottiidae</taxon>
        <taxon>Ramazzottius</taxon>
    </lineage>
</organism>
<keyword evidence="2" id="KW-1185">Reference proteome</keyword>
<dbReference type="AlphaFoldDB" id="A0A1D1VL86"/>
<sequence>MEDHTVFTFVTVSLLAVFRQTFSLVCQVFSFTSRQDSGIFKGSVLGLSSVLFFTLVTHSTTPSGRVFEILLEAFRTLHIPGCSAASAPRLCSELTGMPVQATLAASRRLLVLIADH</sequence>
<reference evidence="1 2" key="1">
    <citation type="journal article" date="2016" name="Nat. Commun.">
        <title>Extremotolerant tardigrade genome and improved radiotolerance of human cultured cells by tardigrade-unique protein.</title>
        <authorList>
            <person name="Hashimoto T."/>
            <person name="Horikawa D.D."/>
            <person name="Saito Y."/>
            <person name="Kuwahara H."/>
            <person name="Kozuka-Hata H."/>
            <person name="Shin-I T."/>
            <person name="Minakuchi Y."/>
            <person name="Ohishi K."/>
            <person name="Motoyama A."/>
            <person name="Aizu T."/>
            <person name="Enomoto A."/>
            <person name="Kondo K."/>
            <person name="Tanaka S."/>
            <person name="Hara Y."/>
            <person name="Koshikawa S."/>
            <person name="Sagara H."/>
            <person name="Miura T."/>
            <person name="Yokobori S."/>
            <person name="Miyagawa K."/>
            <person name="Suzuki Y."/>
            <person name="Kubo T."/>
            <person name="Oyama M."/>
            <person name="Kohara Y."/>
            <person name="Fujiyama A."/>
            <person name="Arakawa K."/>
            <person name="Katayama T."/>
            <person name="Toyoda A."/>
            <person name="Kunieda T."/>
        </authorList>
    </citation>
    <scope>NUCLEOTIDE SEQUENCE [LARGE SCALE GENOMIC DNA]</scope>
    <source>
        <strain evidence="1 2">YOKOZUNA-1</strain>
    </source>
</reference>
<evidence type="ECO:0000313" key="2">
    <source>
        <dbReference type="Proteomes" id="UP000186922"/>
    </source>
</evidence>
<name>A0A1D1VL86_RAMVA</name>
<gene>
    <name evidence="1" type="primary">RvY_10270-1</name>
    <name evidence="1" type="synonym">RvY_10270.1</name>
    <name evidence="1" type="ORF">RvY_10270</name>
</gene>
<protein>
    <submittedName>
        <fullName evidence="1">Uncharacterized protein</fullName>
    </submittedName>
</protein>
<proteinExistence type="predicted"/>
<accession>A0A1D1VL86</accession>
<evidence type="ECO:0000313" key="1">
    <source>
        <dbReference type="EMBL" id="GAU99238.1"/>
    </source>
</evidence>
<comment type="caution">
    <text evidence="1">The sequence shown here is derived from an EMBL/GenBank/DDBJ whole genome shotgun (WGS) entry which is preliminary data.</text>
</comment>
<dbReference type="EMBL" id="BDGG01000005">
    <property type="protein sequence ID" value="GAU99238.1"/>
    <property type="molecule type" value="Genomic_DNA"/>
</dbReference>